<proteinExistence type="predicted"/>
<comment type="caution">
    <text evidence="2">Lacks conserved residue(s) required for the propagation of feature annotation.</text>
</comment>
<feature type="compositionally biased region" description="Basic and acidic residues" evidence="3">
    <location>
        <begin position="612"/>
        <end position="621"/>
    </location>
</feature>
<keyword evidence="7" id="KW-1185">Reference proteome</keyword>
<name>A0ABY7D9D6_MYAAR</name>
<evidence type="ECO:0000313" key="7">
    <source>
        <dbReference type="Proteomes" id="UP001164746"/>
    </source>
</evidence>
<dbReference type="EMBL" id="CP111012">
    <property type="protein sequence ID" value="WAQ93422.1"/>
    <property type="molecule type" value="Genomic_DNA"/>
</dbReference>
<feature type="region of interest" description="Disordered" evidence="3">
    <location>
        <begin position="570"/>
        <end position="621"/>
    </location>
</feature>
<dbReference type="SUPFAM" id="SSF49854">
    <property type="entry name" value="Spermadhesin, CUB domain"/>
    <property type="match status" value="1"/>
</dbReference>
<keyword evidence="4" id="KW-0812">Transmembrane</keyword>
<keyword evidence="4" id="KW-0472">Membrane</keyword>
<evidence type="ECO:0000313" key="6">
    <source>
        <dbReference type="EMBL" id="WAQ93422.1"/>
    </source>
</evidence>
<feature type="compositionally biased region" description="Polar residues" evidence="3">
    <location>
        <begin position="502"/>
        <end position="514"/>
    </location>
</feature>
<dbReference type="PROSITE" id="PS01180">
    <property type="entry name" value="CUB"/>
    <property type="match status" value="1"/>
</dbReference>
<dbReference type="InterPro" id="IPR000859">
    <property type="entry name" value="CUB_dom"/>
</dbReference>
<reference evidence="6" key="1">
    <citation type="submission" date="2022-11" db="EMBL/GenBank/DDBJ databases">
        <title>Centuries of genome instability and evolution in soft-shell clam transmissible cancer (bioRxiv).</title>
        <authorList>
            <person name="Hart S.F.M."/>
            <person name="Yonemitsu M.A."/>
            <person name="Giersch R.M."/>
            <person name="Beal B.F."/>
            <person name="Arriagada G."/>
            <person name="Davis B.W."/>
            <person name="Ostrander E.A."/>
            <person name="Goff S.P."/>
            <person name="Metzger M.J."/>
        </authorList>
    </citation>
    <scope>NUCLEOTIDE SEQUENCE</scope>
    <source>
        <strain evidence="6">MELC-2E11</strain>
        <tissue evidence="6">Siphon/mantle</tissue>
    </source>
</reference>
<feature type="region of interest" description="Disordered" evidence="3">
    <location>
        <begin position="434"/>
        <end position="454"/>
    </location>
</feature>
<feature type="region of interest" description="Disordered" evidence="3">
    <location>
        <begin position="500"/>
        <end position="527"/>
    </location>
</feature>
<dbReference type="InterPro" id="IPR035914">
    <property type="entry name" value="Sperma_CUB_dom_sf"/>
</dbReference>
<organism evidence="6 7">
    <name type="scientific">Mya arenaria</name>
    <name type="common">Soft-shell clam</name>
    <dbReference type="NCBI Taxonomy" id="6604"/>
    <lineage>
        <taxon>Eukaryota</taxon>
        <taxon>Metazoa</taxon>
        <taxon>Spiralia</taxon>
        <taxon>Lophotrochozoa</taxon>
        <taxon>Mollusca</taxon>
        <taxon>Bivalvia</taxon>
        <taxon>Autobranchia</taxon>
        <taxon>Heteroconchia</taxon>
        <taxon>Euheterodonta</taxon>
        <taxon>Imparidentia</taxon>
        <taxon>Neoheterodontei</taxon>
        <taxon>Myida</taxon>
        <taxon>Myoidea</taxon>
        <taxon>Myidae</taxon>
        <taxon>Mya</taxon>
    </lineage>
</organism>
<dbReference type="Proteomes" id="UP001164746">
    <property type="component" value="Chromosome 1"/>
</dbReference>
<sequence length="698" mass="78761">SYDYPIYNTDSCDETGRKAVTCEEGLVLQIIDVRCMPHNFTCPEFGIISRLCDGVRSCSFLDLRRQLYTYCRKYPEKRVYTSFKCIPTNKQSACRANLCSEEAVDIRCRRGSIFHLLDLRCRTDRQGCPEDVFRTVHRVCETQRGCLVSVVINTLPRDTCNQHHNIFMEYICVDDSALSSKCVGEFIVQVPRFGILSNPGYPENLAGLSETCYWAIYPDTDLGEEIDLTIHEAYSLEGTHVCDTQYLQVQFTLCNSDSLTVQRFCEESALNVRIHSCGTVYVTHYPFPKGNDRGNRFLISYQVSSRASRLPAYDSFCTQCERPDAVLMAARYTKPYQDHQTTTATLVDYLKPTSKSSLTIPDEQPINDSSVSGGPTNITRVVIVNIFIGLIIVALLMAIGYVTYGRRKSQASKSETVTTLDETRSTEMRLLTEEERNKQQDPLIHNDGDGSESKTIKVATSPYETTIFHFNRHNAESEDETVIYDKSTCVSSFLPQPPLRRNNGNFQNTESAYSSFEEDQSDNGHYSDVIDTQCSYNGIMETPDMNMISETLSGKTFAQHEANHSAYTTKEPHTHEYQTNKPPSTSQSTGAEYAVLSKVPEQRKRNNLNQVDSHKSQTGEHDCVNVTTNTANHCAERHIQLVPEEGNHFALAETTMQLIPEHKCLLHNIPPPPPPPVTTRLQNLEKGINSWSTVQADV</sequence>
<keyword evidence="1" id="KW-1015">Disulfide bond</keyword>
<gene>
    <name evidence="6" type="ORF">MAR_005893</name>
</gene>
<keyword evidence="4" id="KW-1133">Transmembrane helix</keyword>
<protein>
    <recommendedName>
        <fullName evidence="5">CUB domain-containing protein</fullName>
    </recommendedName>
</protein>
<evidence type="ECO:0000256" key="4">
    <source>
        <dbReference type="SAM" id="Phobius"/>
    </source>
</evidence>
<feature type="transmembrane region" description="Helical" evidence="4">
    <location>
        <begin position="382"/>
        <end position="404"/>
    </location>
</feature>
<evidence type="ECO:0000256" key="2">
    <source>
        <dbReference type="PROSITE-ProRule" id="PRU00059"/>
    </source>
</evidence>
<evidence type="ECO:0000256" key="3">
    <source>
        <dbReference type="SAM" id="MobiDB-lite"/>
    </source>
</evidence>
<accession>A0ABY7D9D6</accession>
<feature type="compositionally biased region" description="Polar residues" evidence="3">
    <location>
        <begin position="579"/>
        <end position="590"/>
    </location>
</feature>
<evidence type="ECO:0000256" key="1">
    <source>
        <dbReference type="ARBA" id="ARBA00023157"/>
    </source>
</evidence>
<feature type="domain" description="CUB" evidence="5">
    <location>
        <begin position="182"/>
        <end position="304"/>
    </location>
</feature>
<feature type="non-terminal residue" evidence="6">
    <location>
        <position position="1"/>
    </location>
</feature>
<evidence type="ECO:0000259" key="5">
    <source>
        <dbReference type="PROSITE" id="PS01180"/>
    </source>
</evidence>